<dbReference type="EMBL" id="MU006709">
    <property type="protein sequence ID" value="KAF2629770.1"/>
    <property type="molecule type" value="Genomic_DNA"/>
</dbReference>
<evidence type="ECO:0000313" key="1">
    <source>
        <dbReference type="EMBL" id="KAF2629770.1"/>
    </source>
</evidence>
<protein>
    <submittedName>
        <fullName evidence="1">Uncharacterized protein</fullName>
    </submittedName>
</protein>
<accession>A0ACB6S866</accession>
<dbReference type="Proteomes" id="UP000799754">
    <property type="component" value="Unassembled WGS sequence"/>
</dbReference>
<sequence length="154" mass="17123">MQSQNTVQDPDAGWKPNNRPQSTVARNFMDELDTLFKLDSSLDTLDKTVHEKKQAVSTQAQELEALQKRLREAEERLSQATGNSPPKRKDSQRRSPISGIFPNKDTAPANSPLAARHPQTMDIPGTLPATRTLGHRLTLVERPHSAHSRASVKV</sequence>
<keyword evidence="2" id="KW-1185">Reference proteome</keyword>
<evidence type="ECO:0000313" key="2">
    <source>
        <dbReference type="Proteomes" id="UP000799754"/>
    </source>
</evidence>
<proteinExistence type="predicted"/>
<comment type="caution">
    <text evidence="1">The sequence shown here is derived from an EMBL/GenBank/DDBJ whole genome shotgun (WGS) entry which is preliminary data.</text>
</comment>
<name>A0ACB6S866_9PLEO</name>
<gene>
    <name evidence="1" type="ORF">BU25DRAFT_485812</name>
</gene>
<organism evidence="1 2">
    <name type="scientific">Macroventuria anomochaeta</name>
    <dbReference type="NCBI Taxonomy" id="301207"/>
    <lineage>
        <taxon>Eukaryota</taxon>
        <taxon>Fungi</taxon>
        <taxon>Dikarya</taxon>
        <taxon>Ascomycota</taxon>
        <taxon>Pezizomycotina</taxon>
        <taxon>Dothideomycetes</taxon>
        <taxon>Pleosporomycetidae</taxon>
        <taxon>Pleosporales</taxon>
        <taxon>Pleosporineae</taxon>
        <taxon>Didymellaceae</taxon>
        <taxon>Macroventuria</taxon>
    </lineage>
</organism>
<reference evidence="1" key="1">
    <citation type="journal article" date="2020" name="Stud. Mycol.">
        <title>101 Dothideomycetes genomes: a test case for predicting lifestyles and emergence of pathogens.</title>
        <authorList>
            <person name="Haridas S."/>
            <person name="Albert R."/>
            <person name="Binder M."/>
            <person name="Bloem J."/>
            <person name="Labutti K."/>
            <person name="Salamov A."/>
            <person name="Andreopoulos B."/>
            <person name="Baker S."/>
            <person name="Barry K."/>
            <person name="Bills G."/>
            <person name="Bluhm B."/>
            <person name="Cannon C."/>
            <person name="Castanera R."/>
            <person name="Culley D."/>
            <person name="Daum C."/>
            <person name="Ezra D."/>
            <person name="Gonzalez J."/>
            <person name="Henrissat B."/>
            <person name="Kuo A."/>
            <person name="Liang C."/>
            <person name="Lipzen A."/>
            <person name="Lutzoni F."/>
            <person name="Magnuson J."/>
            <person name="Mondo S."/>
            <person name="Nolan M."/>
            <person name="Ohm R."/>
            <person name="Pangilinan J."/>
            <person name="Park H.-J."/>
            <person name="Ramirez L."/>
            <person name="Alfaro M."/>
            <person name="Sun H."/>
            <person name="Tritt A."/>
            <person name="Yoshinaga Y."/>
            <person name="Zwiers L.-H."/>
            <person name="Turgeon B."/>
            <person name="Goodwin S."/>
            <person name="Spatafora J."/>
            <person name="Crous P."/>
            <person name="Grigoriev I."/>
        </authorList>
    </citation>
    <scope>NUCLEOTIDE SEQUENCE</scope>
    <source>
        <strain evidence="1">CBS 525.71</strain>
    </source>
</reference>